<feature type="region of interest" description="Disordered" evidence="1">
    <location>
        <begin position="1"/>
        <end position="41"/>
    </location>
</feature>
<accession>A0AAQ4DY33</accession>
<sequence length="100" mass="11056">MNGEPQQVVDKTHGAPQTLHRCPRRSPHSSTHQSPHCSPQRVPRLAFLGSDGETMGPIRCCARCCMNRIVWIPLLTPGTARTLLFSKACWRCVLAAHTAL</sequence>
<reference evidence="2 3" key="1">
    <citation type="journal article" date="2023" name="Arcadia Sci">
        <title>De novo assembly of a long-read Amblyomma americanum tick genome.</title>
        <authorList>
            <person name="Chou S."/>
            <person name="Poskanzer K.E."/>
            <person name="Rollins M."/>
            <person name="Thuy-Boun P.S."/>
        </authorList>
    </citation>
    <scope>NUCLEOTIDE SEQUENCE [LARGE SCALE GENOMIC DNA]</scope>
    <source>
        <strain evidence="2">F_SG_1</strain>
        <tissue evidence="2">Salivary glands</tissue>
    </source>
</reference>
<evidence type="ECO:0000313" key="3">
    <source>
        <dbReference type="Proteomes" id="UP001321473"/>
    </source>
</evidence>
<evidence type="ECO:0000256" key="1">
    <source>
        <dbReference type="SAM" id="MobiDB-lite"/>
    </source>
</evidence>
<keyword evidence="3" id="KW-1185">Reference proteome</keyword>
<dbReference type="Proteomes" id="UP001321473">
    <property type="component" value="Unassembled WGS sequence"/>
</dbReference>
<protein>
    <submittedName>
        <fullName evidence="2">Uncharacterized protein</fullName>
    </submittedName>
</protein>
<feature type="compositionally biased region" description="Polar residues" evidence="1">
    <location>
        <begin position="28"/>
        <end position="37"/>
    </location>
</feature>
<name>A0AAQ4DY33_AMBAM</name>
<evidence type="ECO:0000313" key="2">
    <source>
        <dbReference type="EMBL" id="KAK8767373.1"/>
    </source>
</evidence>
<proteinExistence type="predicted"/>
<organism evidence="2 3">
    <name type="scientific">Amblyomma americanum</name>
    <name type="common">Lone star tick</name>
    <dbReference type="NCBI Taxonomy" id="6943"/>
    <lineage>
        <taxon>Eukaryota</taxon>
        <taxon>Metazoa</taxon>
        <taxon>Ecdysozoa</taxon>
        <taxon>Arthropoda</taxon>
        <taxon>Chelicerata</taxon>
        <taxon>Arachnida</taxon>
        <taxon>Acari</taxon>
        <taxon>Parasitiformes</taxon>
        <taxon>Ixodida</taxon>
        <taxon>Ixodoidea</taxon>
        <taxon>Ixodidae</taxon>
        <taxon>Amblyomminae</taxon>
        <taxon>Amblyomma</taxon>
    </lineage>
</organism>
<dbReference type="EMBL" id="JARKHS020025534">
    <property type="protein sequence ID" value="KAK8767373.1"/>
    <property type="molecule type" value="Genomic_DNA"/>
</dbReference>
<dbReference type="AlphaFoldDB" id="A0AAQ4DY33"/>
<comment type="caution">
    <text evidence="2">The sequence shown here is derived from an EMBL/GenBank/DDBJ whole genome shotgun (WGS) entry which is preliminary data.</text>
</comment>
<gene>
    <name evidence="2" type="ORF">V5799_005846</name>
</gene>